<evidence type="ECO:0000256" key="5">
    <source>
        <dbReference type="ARBA" id="ARBA00023276"/>
    </source>
</evidence>
<protein>
    <recommendedName>
        <fullName evidence="9">Photosystem II reaction center X protein</fullName>
    </recommendedName>
</protein>
<dbReference type="InterPro" id="IPR023431">
    <property type="entry name" value="PSII_PsbX_type_1_subfam"/>
</dbReference>
<evidence type="ECO:0000313" key="8">
    <source>
        <dbReference type="Proteomes" id="UP000485058"/>
    </source>
</evidence>
<sequence length="77" mass="7891">MVVLHAPKQLQRVATQLPAAVVAAAVAAMGSPLMAQASVTPSLRNFLYSLLAGATVLGGIAFAITAVSNFDPVNRED</sequence>
<proteinExistence type="inferred from homology"/>
<evidence type="ECO:0000256" key="3">
    <source>
        <dbReference type="ARBA" id="ARBA00022989"/>
    </source>
</evidence>
<dbReference type="InterPro" id="IPR009518">
    <property type="entry name" value="PSII_PsbX"/>
</dbReference>
<dbReference type="HAMAP" id="MF_01386">
    <property type="entry name" value="PSII_PsbX_1"/>
    <property type="match status" value="1"/>
</dbReference>
<keyword evidence="8" id="KW-1185">Reference proteome</keyword>
<dbReference type="Proteomes" id="UP000485058">
    <property type="component" value="Unassembled WGS sequence"/>
</dbReference>
<dbReference type="Pfam" id="PF06596">
    <property type="entry name" value="PsbX"/>
    <property type="match status" value="1"/>
</dbReference>
<comment type="caution">
    <text evidence="7">The sequence shown here is derived from an EMBL/GenBank/DDBJ whole genome shotgun (WGS) entry which is preliminary data.</text>
</comment>
<keyword evidence="2 6" id="KW-0812">Transmembrane</keyword>
<keyword evidence="3 6" id="KW-1133">Transmembrane helix</keyword>
<accession>A0A699Z8U5</accession>
<dbReference type="PANTHER" id="PTHR34455">
    <property type="entry name" value="OS07G0673550 PROTEIN"/>
    <property type="match status" value="1"/>
</dbReference>
<evidence type="ECO:0000256" key="6">
    <source>
        <dbReference type="SAM" id="Phobius"/>
    </source>
</evidence>
<name>A0A699Z8U5_HAELA</name>
<dbReference type="EMBL" id="BLLF01000865">
    <property type="protein sequence ID" value="GFH15538.1"/>
    <property type="molecule type" value="Genomic_DNA"/>
</dbReference>
<evidence type="ECO:0000256" key="4">
    <source>
        <dbReference type="ARBA" id="ARBA00023136"/>
    </source>
</evidence>
<keyword evidence="4 6" id="KW-0472">Membrane</keyword>
<keyword evidence="1" id="KW-0602">Photosynthesis</keyword>
<evidence type="ECO:0008006" key="9">
    <source>
        <dbReference type="Google" id="ProtNLM"/>
    </source>
</evidence>
<evidence type="ECO:0000256" key="1">
    <source>
        <dbReference type="ARBA" id="ARBA00022531"/>
    </source>
</evidence>
<reference evidence="7 8" key="1">
    <citation type="submission" date="2020-02" db="EMBL/GenBank/DDBJ databases">
        <title>Draft genome sequence of Haematococcus lacustris strain NIES-144.</title>
        <authorList>
            <person name="Morimoto D."/>
            <person name="Nakagawa S."/>
            <person name="Yoshida T."/>
            <person name="Sawayama S."/>
        </authorList>
    </citation>
    <scope>NUCLEOTIDE SEQUENCE [LARGE SCALE GENOMIC DNA]</scope>
    <source>
        <strain evidence="7 8">NIES-144</strain>
    </source>
</reference>
<evidence type="ECO:0000256" key="2">
    <source>
        <dbReference type="ARBA" id="ARBA00022692"/>
    </source>
</evidence>
<dbReference type="PANTHER" id="PTHR34455:SF1">
    <property type="entry name" value="OS07G0673550 PROTEIN"/>
    <property type="match status" value="1"/>
</dbReference>
<organism evidence="7 8">
    <name type="scientific">Haematococcus lacustris</name>
    <name type="common">Green alga</name>
    <name type="synonym">Haematococcus pluvialis</name>
    <dbReference type="NCBI Taxonomy" id="44745"/>
    <lineage>
        <taxon>Eukaryota</taxon>
        <taxon>Viridiplantae</taxon>
        <taxon>Chlorophyta</taxon>
        <taxon>core chlorophytes</taxon>
        <taxon>Chlorophyceae</taxon>
        <taxon>CS clade</taxon>
        <taxon>Chlamydomonadales</taxon>
        <taxon>Haematococcaceae</taxon>
        <taxon>Haematococcus</taxon>
    </lineage>
</organism>
<gene>
    <name evidence="7" type="ORF">HaLaN_11780</name>
</gene>
<dbReference type="GO" id="GO:0015979">
    <property type="term" value="P:photosynthesis"/>
    <property type="evidence" value="ECO:0007669"/>
    <property type="project" value="UniProtKB-KW"/>
</dbReference>
<dbReference type="GO" id="GO:0009523">
    <property type="term" value="C:photosystem II"/>
    <property type="evidence" value="ECO:0007669"/>
    <property type="project" value="UniProtKB-KW"/>
</dbReference>
<evidence type="ECO:0000313" key="7">
    <source>
        <dbReference type="EMBL" id="GFH15538.1"/>
    </source>
</evidence>
<keyword evidence="5" id="KW-0604">Photosystem II</keyword>
<feature type="transmembrane region" description="Helical" evidence="6">
    <location>
        <begin position="47"/>
        <end position="67"/>
    </location>
</feature>
<dbReference type="AlphaFoldDB" id="A0A699Z8U5"/>
<dbReference type="Gene3D" id="1.20.5.510">
    <property type="entry name" value="Single helix bin"/>
    <property type="match status" value="1"/>
</dbReference>